<accession>A0ABR9ZP52</accession>
<gene>
    <name evidence="1" type="ORF">ISU02_03930</name>
</gene>
<proteinExistence type="predicted"/>
<protein>
    <submittedName>
        <fullName evidence="1">Uncharacterized protein</fullName>
    </submittedName>
</protein>
<reference evidence="1 2" key="1">
    <citation type="submission" date="2020-11" db="EMBL/GenBank/DDBJ databases">
        <title>Fusibacter basophilias sp. nov.</title>
        <authorList>
            <person name="Qiu D."/>
        </authorList>
    </citation>
    <scope>NUCLEOTIDE SEQUENCE [LARGE SCALE GENOMIC DNA]</scope>
    <source>
        <strain evidence="1 2">Q10-2</strain>
    </source>
</reference>
<comment type="caution">
    <text evidence="1">The sequence shown here is derived from an EMBL/GenBank/DDBJ whole genome shotgun (WGS) entry which is preliminary data.</text>
</comment>
<dbReference type="EMBL" id="JADKNH010000002">
    <property type="protein sequence ID" value="MBF4692247.1"/>
    <property type="molecule type" value="Genomic_DNA"/>
</dbReference>
<evidence type="ECO:0000313" key="1">
    <source>
        <dbReference type="EMBL" id="MBF4692247.1"/>
    </source>
</evidence>
<dbReference type="RefSeq" id="WP_194700487.1">
    <property type="nucleotide sequence ID" value="NZ_JADKNH010000002.1"/>
</dbReference>
<keyword evidence="2" id="KW-1185">Reference proteome</keyword>
<name>A0ABR9ZP52_9FIRM</name>
<organism evidence="1 2">
    <name type="scientific">Fusibacter ferrireducens</name>
    <dbReference type="NCBI Taxonomy" id="2785058"/>
    <lineage>
        <taxon>Bacteria</taxon>
        <taxon>Bacillati</taxon>
        <taxon>Bacillota</taxon>
        <taxon>Clostridia</taxon>
        <taxon>Eubacteriales</taxon>
        <taxon>Eubacteriales Family XII. Incertae Sedis</taxon>
        <taxon>Fusibacter</taxon>
    </lineage>
</organism>
<sequence>MFGYDYGIKPSVMIVGDISFNEYIQKAKLHGLGYISIPQNELDNIPLKVALIFENEVYGKRAMQCFMNWINASNGNGDALGLDIIEHKDDNGYTLCFYQDIDCLIKRTVPEHIREWVTPLYAGLTYFKVIDNVSENFTKLKKALKFSKCYILAGSRSRVYTEYPAIVKLKMNVFEEGNIPENSHLQVYRVKKGIAIKNDKKEFDKVMRNDAEENREKNIKYFYPITYQKVTNQDYLNNIVSELETDYDRVIILQAICNLTLYYRLEKEGKTETLGKDYYMETLQYLLDSYESIRSYFPDESLYTKEMIIEQIKLDKKVLMNEFK</sequence>
<dbReference type="Proteomes" id="UP000614200">
    <property type="component" value="Unassembled WGS sequence"/>
</dbReference>
<evidence type="ECO:0000313" key="2">
    <source>
        <dbReference type="Proteomes" id="UP000614200"/>
    </source>
</evidence>